<evidence type="ECO:0000313" key="3">
    <source>
        <dbReference type="EMBL" id="EGG02537.1"/>
    </source>
</evidence>
<dbReference type="HOGENOM" id="CLU_1185236_0_0_1"/>
<sequence>MRINYSFVATSISLLFAFDFTNMNNVSASPGFDPSRIRTLLRRSLNTRSHKSGEEINNDESVVPEARPIQQSGVPQLGLSPEMMKKISDGLVGSIAKFSADKFSGIQFPTQQEMSQSIQEAILISDHTNFFKVTQAIKNSIDALADRKLAESQTGKSRSSNVPKLSSPSIQSCAEQIAAALLSIIEMFCEEKSSGGRLPTSSEVNKALTPAFQRIDFSNLKKSSEVVKSGLEFDQMSSSPKKNSIVQGLPLPPRTNETEGQA</sequence>
<feature type="compositionally biased region" description="Polar residues" evidence="1">
    <location>
        <begin position="235"/>
        <end position="246"/>
    </location>
</feature>
<dbReference type="AlphaFoldDB" id="F4RYQ2"/>
<dbReference type="KEGG" id="mlr:MELLADRAFT_66319"/>
<dbReference type="EMBL" id="GL883130">
    <property type="protein sequence ID" value="EGG02537.1"/>
    <property type="molecule type" value="Genomic_DNA"/>
</dbReference>
<dbReference type="VEuPathDB" id="FungiDB:MELLADRAFT_66319"/>
<evidence type="ECO:0000313" key="4">
    <source>
        <dbReference type="Proteomes" id="UP000001072"/>
    </source>
</evidence>
<feature type="signal peptide" evidence="2">
    <location>
        <begin position="1"/>
        <end position="28"/>
    </location>
</feature>
<dbReference type="InParanoid" id="F4RYQ2"/>
<name>F4RYQ2_MELLP</name>
<reference evidence="4" key="1">
    <citation type="journal article" date="2011" name="Proc. Natl. Acad. Sci. U.S.A.">
        <title>Obligate biotrophy features unraveled by the genomic analysis of rust fungi.</title>
        <authorList>
            <person name="Duplessis S."/>
            <person name="Cuomo C.A."/>
            <person name="Lin Y.-C."/>
            <person name="Aerts A."/>
            <person name="Tisserant E."/>
            <person name="Veneault-Fourrey C."/>
            <person name="Joly D.L."/>
            <person name="Hacquard S."/>
            <person name="Amselem J."/>
            <person name="Cantarel B.L."/>
            <person name="Chiu R."/>
            <person name="Coutinho P.M."/>
            <person name="Feau N."/>
            <person name="Field M."/>
            <person name="Frey P."/>
            <person name="Gelhaye E."/>
            <person name="Goldberg J."/>
            <person name="Grabherr M.G."/>
            <person name="Kodira C.D."/>
            <person name="Kohler A."/>
            <person name="Kuees U."/>
            <person name="Lindquist E.A."/>
            <person name="Lucas S.M."/>
            <person name="Mago R."/>
            <person name="Mauceli E."/>
            <person name="Morin E."/>
            <person name="Murat C."/>
            <person name="Pangilinan J.L."/>
            <person name="Park R."/>
            <person name="Pearson M."/>
            <person name="Quesneville H."/>
            <person name="Rouhier N."/>
            <person name="Sakthikumar S."/>
            <person name="Salamov A.A."/>
            <person name="Schmutz J."/>
            <person name="Selles B."/>
            <person name="Shapiro H."/>
            <person name="Tanguay P."/>
            <person name="Tuskan G.A."/>
            <person name="Henrissat B."/>
            <person name="Van de Peer Y."/>
            <person name="Rouze P."/>
            <person name="Ellis J.G."/>
            <person name="Dodds P.N."/>
            <person name="Schein J.E."/>
            <person name="Zhong S."/>
            <person name="Hamelin R.C."/>
            <person name="Grigoriev I.V."/>
            <person name="Szabo L.J."/>
            <person name="Martin F."/>
        </authorList>
    </citation>
    <scope>NUCLEOTIDE SEQUENCE [LARGE SCALE GENOMIC DNA]</scope>
    <source>
        <strain evidence="4">98AG31 / pathotype 3-4-7</strain>
    </source>
</reference>
<dbReference type="Proteomes" id="UP000001072">
    <property type="component" value="Unassembled WGS sequence"/>
</dbReference>
<accession>F4RYQ2</accession>
<dbReference type="RefSeq" id="XP_007414226.1">
    <property type="nucleotide sequence ID" value="XM_007414164.1"/>
</dbReference>
<keyword evidence="4" id="KW-1185">Reference proteome</keyword>
<feature type="region of interest" description="Disordered" evidence="1">
    <location>
        <begin position="48"/>
        <end position="78"/>
    </location>
</feature>
<protein>
    <submittedName>
        <fullName evidence="3">Secreted protein</fullName>
    </submittedName>
</protein>
<organism evidence="4">
    <name type="scientific">Melampsora larici-populina (strain 98AG31 / pathotype 3-4-7)</name>
    <name type="common">Poplar leaf rust fungus</name>
    <dbReference type="NCBI Taxonomy" id="747676"/>
    <lineage>
        <taxon>Eukaryota</taxon>
        <taxon>Fungi</taxon>
        <taxon>Dikarya</taxon>
        <taxon>Basidiomycota</taxon>
        <taxon>Pucciniomycotina</taxon>
        <taxon>Pucciniomycetes</taxon>
        <taxon>Pucciniales</taxon>
        <taxon>Melampsoraceae</taxon>
        <taxon>Melampsora</taxon>
    </lineage>
</organism>
<proteinExistence type="predicted"/>
<keyword evidence="2" id="KW-0732">Signal</keyword>
<gene>
    <name evidence="3" type="ORF">MELLADRAFT_66319</name>
</gene>
<dbReference type="GeneID" id="18930606"/>
<feature type="chain" id="PRO_5003315630" evidence="2">
    <location>
        <begin position="29"/>
        <end position="262"/>
    </location>
</feature>
<evidence type="ECO:0000256" key="2">
    <source>
        <dbReference type="SAM" id="SignalP"/>
    </source>
</evidence>
<feature type="region of interest" description="Disordered" evidence="1">
    <location>
        <begin position="232"/>
        <end position="262"/>
    </location>
</feature>
<evidence type="ECO:0000256" key="1">
    <source>
        <dbReference type="SAM" id="MobiDB-lite"/>
    </source>
</evidence>